<comment type="caution">
    <text evidence="2">The sequence shown here is derived from an EMBL/GenBank/DDBJ whole genome shotgun (WGS) entry which is preliminary data.</text>
</comment>
<dbReference type="EMBL" id="JAXQNO010000001">
    <property type="protein sequence ID" value="KAK4803629.1"/>
    <property type="molecule type" value="Genomic_DNA"/>
</dbReference>
<reference evidence="2 3" key="1">
    <citation type="journal article" date="2023" name="Hortic Res">
        <title>Pangenome of water caltrop reveals structural variations and asymmetric subgenome divergence after allopolyploidization.</title>
        <authorList>
            <person name="Zhang X."/>
            <person name="Chen Y."/>
            <person name="Wang L."/>
            <person name="Yuan Y."/>
            <person name="Fang M."/>
            <person name="Shi L."/>
            <person name="Lu R."/>
            <person name="Comes H.P."/>
            <person name="Ma Y."/>
            <person name="Chen Y."/>
            <person name="Huang G."/>
            <person name="Zhou Y."/>
            <person name="Zheng Z."/>
            <person name="Qiu Y."/>
        </authorList>
    </citation>
    <scope>NUCLEOTIDE SEQUENCE [LARGE SCALE GENOMIC DNA]</scope>
    <source>
        <strain evidence="2">F231</strain>
    </source>
</reference>
<keyword evidence="3" id="KW-1185">Reference proteome</keyword>
<dbReference type="Proteomes" id="UP001346149">
    <property type="component" value="Unassembled WGS sequence"/>
</dbReference>
<proteinExistence type="predicted"/>
<gene>
    <name evidence="2" type="ORF">SAY86_003446</name>
</gene>
<sequence>MSSNPLSRQFHAQRDKLKTQPPSPSFDFTGFSGKPPCGGSVPSDLPGRPINCGGLLVNYTSEYGSTLDDDQRDVDAHDAADGLLSSGNFRTAASDYRLMMFSRKKLDQQFKLVMDKGTLDVIGLFSCLIVNLEKKGFTRRNWVLYSVADGGDDGQGEVSSVIEGGGDCGKAEKLRGRAVDQGHHVVEAGAEEDSGVGDGGAEAGEDQAREEHGEDELAEEPEGGLGNYTRPRMDP</sequence>
<feature type="compositionally biased region" description="Acidic residues" evidence="1">
    <location>
        <begin position="213"/>
        <end position="222"/>
    </location>
</feature>
<feature type="region of interest" description="Disordered" evidence="1">
    <location>
        <begin position="1"/>
        <end position="42"/>
    </location>
</feature>
<name>A0AAN7REX4_TRANT</name>
<dbReference type="AlphaFoldDB" id="A0AAN7REX4"/>
<evidence type="ECO:0000313" key="2">
    <source>
        <dbReference type="EMBL" id="KAK4803629.1"/>
    </source>
</evidence>
<evidence type="ECO:0000256" key="1">
    <source>
        <dbReference type="SAM" id="MobiDB-lite"/>
    </source>
</evidence>
<organism evidence="2 3">
    <name type="scientific">Trapa natans</name>
    <name type="common">Water chestnut</name>
    <dbReference type="NCBI Taxonomy" id="22666"/>
    <lineage>
        <taxon>Eukaryota</taxon>
        <taxon>Viridiplantae</taxon>
        <taxon>Streptophyta</taxon>
        <taxon>Embryophyta</taxon>
        <taxon>Tracheophyta</taxon>
        <taxon>Spermatophyta</taxon>
        <taxon>Magnoliopsida</taxon>
        <taxon>eudicotyledons</taxon>
        <taxon>Gunneridae</taxon>
        <taxon>Pentapetalae</taxon>
        <taxon>rosids</taxon>
        <taxon>malvids</taxon>
        <taxon>Myrtales</taxon>
        <taxon>Lythraceae</taxon>
        <taxon>Trapa</taxon>
    </lineage>
</organism>
<feature type="region of interest" description="Disordered" evidence="1">
    <location>
        <begin position="187"/>
        <end position="235"/>
    </location>
</feature>
<evidence type="ECO:0000313" key="3">
    <source>
        <dbReference type="Proteomes" id="UP001346149"/>
    </source>
</evidence>
<accession>A0AAN7REX4</accession>
<protein>
    <submittedName>
        <fullName evidence="2">Uncharacterized protein</fullName>
    </submittedName>
</protein>